<feature type="region of interest" description="Disordered" evidence="1">
    <location>
        <begin position="1"/>
        <end position="26"/>
    </location>
</feature>
<evidence type="ECO:0000256" key="1">
    <source>
        <dbReference type="SAM" id="MobiDB-lite"/>
    </source>
</evidence>
<feature type="compositionally biased region" description="Low complexity" evidence="1">
    <location>
        <begin position="1"/>
        <end position="16"/>
    </location>
</feature>
<accession>A0A8S1HGI7</accession>
<evidence type="ECO:0000313" key="2">
    <source>
        <dbReference type="EMBL" id="CAD6195079.1"/>
    </source>
</evidence>
<evidence type="ECO:0000313" key="3">
    <source>
        <dbReference type="Proteomes" id="UP000835052"/>
    </source>
</evidence>
<proteinExistence type="predicted"/>
<gene>
    <name evidence="2" type="ORF">CAUJ_LOCUS10998</name>
</gene>
<name>A0A8S1HGI7_9PELO</name>
<keyword evidence="3" id="KW-1185">Reference proteome</keyword>
<protein>
    <submittedName>
        <fullName evidence="2">Uncharacterized protein</fullName>
    </submittedName>
</protein>
<reference evidence="2" key="1">
    <citation type="submission" date="2020-10" db="EMBL/GenBank/DDBJ databases">
        <authorList>
            <person name="Kikuchi T."/>
        </authorList>
    </citation>
    <scope>NUCLEOTIDE SEQUENCE</scope>
    <source>
        <strain evidence="2">NKZ352</strain>
    </source>
</reference>
<comment type="caution">
    <text evidence="2">The sequence shown here is derived from an EMBL/GenBank/DDBJ whole genome shotgun (WGS) entry which is preliminary data.</text>
</comment>
<sequence length="66" mass="6942">MKTASRVGALRGASRSGRGGLGQGRPDLRTALLESTRRPCSSPTITAVPVQAKLRDLLVEERGEGP</sequence>
<dbReference type="EMBL" id="CAJGYM010000051">
    <property type="protein sequence ID" value="CAD6195079.1"/>
    <property type="molecule type" value="Genomic_DNA"/>
</dbReference>
<organism evidence="2 3">
    <name type="scientific">Caenorhabditis auriculariae</name>
    <dbReference type="NCBI Taxonomy" id="2777116"/>
    <lineage>
        <taxon>Eukaryota</taxon>
        <taxon>Metazoa</taxon>
        <taxon>Ecdysozoa</taxon>
        <taxon>Nematoda</taxon>
        <taxon>Chromadorea</taxon>
        <taxon>Rhabditida</taxon>
        <taxon>Rhabditina</taxon>
        <taxon>Rhabditomorpha</taxon>
        <taxon>Rhabditoidea</taxon>
        <taxon>Rhabditidae</taxon>
        <taxon>Peloderinae</taxon>
        <taxon>Caenorhabditis</taxon>
    </lineage>
</organism>
<dbReference type="Proteomes" id="UP000835052">
    <property type="component" value="Unassembled WGS sequence"/>
</dbReference>
<dbReference type="AlphaFoldDB" id="A0A8S1HGI7"/>